<dbReference type="PANTHER" id="PTHR13693:SF77">
    <property type="entry name" value="8-AMINO-7-OXONONANOATE SYNTHASE"/>
    <property type="match status" value="1"/>
</dbReference>
<dbReference type="RefSeq" id="WP_236132606.1">
    <property type="nucleotide sequence ID" value="NZ_JAKGTH010000006.1"/>
</dbReference>
<dbReference type="Pfam" id="PF00155">
    <property type="entry name" value="Aminotran_1_2"/>
    <property type="match status" value="1"/>
</dbReference>
<dbReference type="InterPro" id="IPR004839">
    <property type="entry name" value="Aminotransferase_I/II_large"/>
</dbReference>
<reference evidence="8" key="1">
    <citation type="submission" date="2022-01" db="EMBL/GenBank/DDBJ databases">
        <title>Gillisia lutea sp. nov., isolated from marine plastic residues from the Malvarosa beach (Valencia, Spain).</title>
        <authorList>
            <person name="Vidal-Verdu A."/>
            <person name="Molina-Menor E."/>
            <person name="Satari L."/>
            <person name="Pascual J."/>
            <person name="Pereto J."/>
            <person name="Porcar M."/>
        </authorList>
    </citation>
    <scope>NUCLEOTIDE SEQUENCE</scope>
    <source>
        <strain evidence="8">M10.2A</strain>
    </source>
</reference>
<evidence type="ECO:0000256" key="1">
    <source>
        <dbReference type="ARBA" id="ARBA00001933"/>
    </source>
</evidence>
<dbReference type="Gene3D" id="3.90.1150.10">
    <property type="entry name" value="Aspartate Aminotransferase, domain 1"/>
    <property type="match status" value="1"/>
</dbReference>
<evidence type="ECO:0000256" key="6">
    <source>
        <dbReference type="RuleBase" id="RU003693"/>
    </source>
</evidence>
<evidence type="ECO:0000256" key="3">
    <source>
        <dbReference type="ARBA" id="ARBA00010008"/>
    </source>
</evidence>
<accession>A0ABS9EC44</accession>
<comment type="pathway">
    <text evidence="2">Lipid metabolism.</text>
</comment>
<dbReference type="GO" id="GO:0008483">
    <property type="term" value="F:transaminase activity"/>
    <property type="evidence" value="ECO:0007669"/>
    <property type="project" value="UniProtKB-KW"/>
</dbReference>
<dbReference type="PROSITE" id="PS00599">
    <property type="entry name" value="AA_TRANSFER_CLASS_2"/>
    <property type="match status" value="1"/>
</dbReference>
<dbReference type="PANTHER" id="PTHR13693">
    <property type="entry name" value="CLASS II AMINOTRANSFERASE/8-AMINO-7-OXONONANOATE SYNTHASE"/>
    <property type="match status" value="1"/>
</dbReference>
<dbReference type="InterPro" id="IPR015424">
    <property type="entry name" value="PyrdxlP-dep_Trfase"/>
</dbReference>
<sequence length="388" mass="43583">MRQLPLKLKKSLEKRKENNSFRSLSFSDESIDFYSNDYLGFSRSTEIASAARELVVKNEFFQNGATGSRLISGNHQLFEDAEKFIARFHNSETALIFNSGYDANLGFFSSVPQRGDIVFYDELSHASIRDGISLGKAHSYKFKHNDLGDLENKILLQLDKETSAHIYIVTESIFSMDGDIPNLPGLVKLSEKYSCYLIIDEAHALGVYGEKGEGLVQELRLENRIFARIMTFGKGLGCHGAAVLGSQDLQDYLINFSRSFIYSTGLPPHDVAIIYAAYHYLQESSGDFIESPLKQLKRNIGFFKKEISHYNLQTYFIASNSAIHSCVIPGNVKVKGIAEKLKSEGFNVKPILSPTVALGEERLRFCLHNFNTETEITSLIKLLARSLL</sequence>
<proteinExistence type="inferred from homology"/>
<dbReference type="InterPro" id="IPR015422">
    <property type="entry name" value="PyrdxlP-dep_Trfase_small"/>
</dbReference>
<dbReference type="Gene3D" id="3.40.640.10">
    <property type="entry name" value="Type I PLP-dependent aspartate aminotransferase-like (Major domain)"/>
    <property type="match status" value="1"/>
</dbReference>
<comment type="similarity">
    <text evidence="3">Belongs to the class-II pyridoxal-phosphate-dependent aminotransferase family. BioF subfamily.</text>
</comment>
<evidence type="ECO:0000259" key="7">
    <source>
        <dbReference type="Pfam" id="PF00155"/>
    </source>
</evidence>
<name>A0ABS9EC44_9FLAO</name>
<keyword evidence="8" id="KW-0032">Aminotransferase</keyword>
<comment type="cofactor">
    <cofactor evidence="1 6">
        <name>pyridoxal 5'-phosphate</name>
        <dbReference type="ChEBI" id="CHEBI:597326"/>
    </cofactor>
</comment>
<evidence type="ECO:0000256" key="5">
    <source>
        <dbReference type="ARBA" id="ARBA00022898"/>
    </source>
</evidence>
<dbReference type="InterPro" id="IPR001917">
    <property type="entry name" value="Aminotrans_II_pyridoxalP_BS"/>
</dbReference>
<keyword evidence="9" id="KW-1185">Reference proteome</keyword>
<gene>
    <name evidence="8" type="ORF">L1I30_02165</name>
</gene>
<keyword evidence="4" id="KW-0808">Transferase</keyword>
<evidence type="ECO:0000313" key="8">
    <source>
        <dbReference type="EMBL" id="MCF4100461.1"/>
    </source>
</evidence>
<dbReference type="Proteomes" id="UP001179363">
    <property type="component" value="Unassembled WGS sequence"/>
</dbReference>
<dbReference type="EMBL" id="JAKGTH010000006">
    <property type="protein sequence ID" value="MCF4100461.1"/>
    <property type="molecule type" value="Genomic_DNA"/>
</dbReference>
<feature type="domain" description="Aminotransferase class I/classII large" evidence="7">
    <location>
        <begin position="31"/>
        <end position="373"/>
    </location>
</feature>
<evidence type="ECO:0000313" key="9">
    <source>
        <dbReference type="Proteomes" id="UP001179363"/>
    </source>
</evidence>
<organism evidence="8 9">
    <name type="scientific">Gillisia lutea</name>
    <dbReference type="NCBI Taxonomy" id="2909668"/>
    <lineage>
        <taxon>Bacteria</taxon>
        <taxon>Pseudomonadati</taxon>
        <taxon>Bacteroidota</taxon>
        <taxon>Flavobacteriia</taxon>
        <taxon>Flavobacteriales</taxon>
        <taxon>Flavobacteriaceae</taxon>
        <taxon>Gillisia</taxon>
    </lineage>
</organism>
<dbReference type="InterPro" id="IPR050087">
    <property type="entry name" value="AON_synthase_class-II"/>
</dbReference>
<comment type="caution">
    <text evidence="8">The sequence shown here is derived from an EMBL/GenBank/DDBJ whole genome shotgun (WGS) entry which is preliminary data.</text>
</comment>
<evidence type="ECO:0000256" key="2">
    <source>
        <dbReference type="ARBA" id="ARBA00005189"/>
    </source>
</evidence>
<evidence type="ECO:0000256" key="4">
    <source>
        <dbReference type="ARBA" id="ARBA00022679"/>
    </source>
</evidence>
<protein>
    <submittedName>
        <fullName evidence="8">Pyridoxal phosphate-dependent aminotransferase family protein</fullName>
    </submittedName>
</protein>
<keyword evidence="5 6" id="KW-0663">Pyridoxal phosphate</keyword>
<dbReference type="InterPro" id="IPR015421">
    <property type="entry name" value="PyrdxlP-dep_Trfase_major"/>
</dbReference>
<dbReference type="SUPFAM" id="SSF53383">
    <property type="entry name" value="PLP-dependent transferases"/>
    <property type="match status" value="1"/>
</dbReference>